<feature type="compositionally biased region" description="Polar residues" evidence="1">
    <location>
        <begin position="318"/>
        <end position="330"/>
    </location>
</feature>
<feature type="region of interest" description="Disordered" evidence="1">
    <location>
        <begin position="188"/>
        <end position="292"/>
    </location>
</feature>
<sequence>MLANKDPNGPGSGRASRASNASGMSRNTNSKHPGEGGGMPGQDHLSTTAPGVMSMLRTSTEMGNVAGLTGDTSGFSNIPRAPQRRGASSRLSTASSLSNHSNYNSRQHRQRASSSSAARYSMTRDAMPPMPTVPQYVPDTLSPTMMNLAGSSPMVPVSRYDRNSQRSLSMTNSMPQPEFRLANNNYNRSMGSLRSHDAQRPKSPLGYPTRLRRHGLRPTSPAWSEAPGSQPRRMHGPGGPGPACPSGAAHPRDRLRIPSDSSLGGYQDRVPRMPRQPSRGPSPVFYQRPNGVDVPSMPPLSQHYHPAIKQARRLNRSVKGSVSSGSTNMRTDSDTPSSDLPLPPTPREGASMNALAGSTDTRMMRVATNRVMMEQVFSSQDYYDYSEPFEREALVKPEAEPLPTGYAHIIKSSFDAQMSIRPPAHLRSGPGVENPGRRVKNNIDHRRSNVSGIAELPASPVAPRITKALIKDALESVSTTGDIESSLSSPAAQTQNAPHRQSQDQATTRPIGDETSGSSALPVPAGASRNNVLSQEGSSLVDSSTVELAVRCSNAMTGTVHPDSDSVPASPGSPEKSTEDGMSDVLAGYQHTDSKQETDVVPHAVAGHKSEPAADDISEKKCKHTPQSSDEQSFKSCTDIPEPVSPEVEKDDGGTLSKSTHDDPANEQLPVKESDARSAKTAQDVSTPVRAKSMPSSVIASSSQAGMNPQARPASDMPPATPAQKIHRQPVVPPRESSFSTIASRILGNSKASLKQGSMSISGSSSTLSGGHQPPPVPPRDSSASKEAHRFRDVGTFLMRFKPKMPTLKKDRSMKEDALSRDDALAKQKHQGPTFEPSQQIKEPDKPVSTSDQRMDNLETPEKAVLKDHVIAEKSRASPPIEYDDPSKSLHEDTTTDLRLSGYRYNMPQRYLPDLKEESHEDSSLNTSTSNLKSSHFRFPYGVGPGMRTSVDDAIVFSRRSSTRSHRKSALGGVHGLPTMEFSQANLLDKLNDALGGIRFSRSLGNLRLDLLDVGEGSPQRSASVGEVRERAHDILNGLGEVENMGGGSKFRGVIDVAKPKRAFSPEKLMAELDQVTIPSVGPLTQRFTEMLPSLSLDEYYRRNGLGEPGEFPDEEEIMEHAIEEIHEVHPPSQKRSSARLRPIRGSSALMVMEDDVYEEMTNRARGGVGSADQGHGPAEVRAGEVDARAGSTDNTTTSSATRQLSPVAELQAPSPVVLRPRSHTIADQALRTSIESALSSRRSLRSFVSTPTATDTRPWNFDKNYPWATTSLPSVDISLPAPSAIKASPRAGPSHLRNTLSDASSSTFASTRTPTTSPTGKASSSNANRQSHRLSTFGRSGDQPHAVGERYPTSALSPPTAIFRDHLSTCDTSDDEDFTTSRKNNKLTLRKRFSSAARNNTLTHTTPRVARGKVNPAELASPASDQINSSSTLQDHFGEQNAFTSNRHTFREAQGYPVGAYHRRRFVERIRQLWQRGQAMVRSLSRHG</sequence>
<evidence type="ECO:0000256" key="1">
    <source>
        <dbReference type="SAM" id="MobiDB-lite"/>
    </source>
</evidence>
<dbReference type="OrthoDB" id="3922633at2759"/>
<feature type="compositionally biased region" description="Low complexity" evidence="1">
    <location>
        <begin position="13"/>
        <end position="27"/>
    </location>
</feature>
<feature type="region of interest" description="Disordered" evidence="1">
    <location>
        <begin position="556"/>
        <end position="856"/>
    </location>
</feature>
<feature type="region of interest" description="Disordered" evidence="1">
    <location>
        <begin position="64"/>
        <end position="131"/>
    </location>
</feature>
<feature type="compositionally biased region" description="Polar residues" evidence="1">
    <location>
        <begin position="625"/>
        <end position="636"/>
    </location>
</feature>
<proteinExistence type="predicted"/>
<feature type="compositionally biased region" description="Low complexity" evidence="1">
    <location>
        <begin position="757"/>
        <end position="771"/>
    </location>
</feature>
<feature type="compositionally biased region" description="Low complexity" evidence="1">
    <location>
        <begin position="88"/>
        <end position="102"/>
    </location>
</feature>
<feature type="compositionally biased region" description="Polar residues" evidence="1">
    <location>
        <begin position="1297"/>
        <end position="1339"/>
    </location>
</feature>
<feature type="compositionally biased region" description="Basic and acidic residues" evidence="1">
    <location>
        <begin position="808"/>
        <end position="826"/>
    </location>
</feature>
<feature type="compositionally biased region" description="Basic and acidic residues" evidence="1">
    <location>
        <begin position="783"/>
        <end position="793"/>
    </location>
</feature>
<comment type="caution">
    <text evidence="2">The sequence shown here is derived from an EMBL/GenBank/DDBJ whole genome shotgun (WGS) entry which is preliminary data.</text>
</comment>
<protein>
    <submittedName>
        <fullName evidence="2">Uncharacterized protein</fullName>
    </submittedName>
</protein>
<organism evidence="2 3">
    <name type="scientific">Setomelanomma holmii</name>
    <dbReference type="NCBI Taxonomy" id="210430"/>
    <lineage>
        <taxon>Eukaryota</taxon>
        <taxon>Fungi</taxon>
        <taxon>Dikarya</taxon>
        <taxon>Ascomycota</taxon>
        <taxon>Pezizomycotina</taxon>
        <taxon>Dothideomycetes</taxon>
        <taxon>Pleosporomycetidae</taxon>
        <taxon>Pleosporales</taxon>
        <taxon>Pleosporineae</taxon>
        <taxon>Phaeosphaeriaceae</taxon>
        <taxon>Setomelanomma</taxon>
    </lineage>
</organism>
<feature type="compositionally biased region" description="Basic and acidic residues" evidence="1">
    <location>
        <begin position="647"/>
        <end position="678"/>
    </location>
</feature>
<dbReference type="EMBL" id="ML978238">
    <property type="protein sequence ID" value="KAF2026702.1"/>
    <property type="molecule type" value="Genomic_DNA"/>
</dbReference>
<feature type="compositionally biased region" description="Basic and acidic residues" evidence="1">
    <location>
        <begin position="608"/>
        <end position="620"/>
    </location>
</feature>
<feature type="region of interest" description="Disordered" evidence="1">
    <location>
        <begin position="1"/>
        <end position="49"/>
    </location>
</feature>
<name>A0A9P4LJK2_9PLEO</name>
<evidence type="ECO:0000313" key="3">
    <source>
        <dbReference type="Proteomes" id="UP000799777"/>
    </source>
</evidence>
<reference evidence="2" key="1">
    <citation type="journal article" date="2020" name="Stud. Mycol.">
        <title>101 Dothideomycetes genomes: a test case for predicting lifestyles and emergence of pathogens.</title>
        <authorList>
            <person name="Haridas S."/>
            <person name="Albert R."/>
            <person name="Binder M."/>
            <person name="Bloem J."/>
            <person name="Labutti K."/>
            <person name="Salamov A."/>
            <person name="Andreopoulos B."/>
            <person name="Baker S."/>
            <person name="Barry K."/>
            <person name="Bills G."/>
            <person name="Bluhm B."/>
            <person name="Cannon C."/>
            <person name="Castanera R."/>
            <person name="Culley D."/>
            <person name="Daum C."/>
            <person name="Ezra D."/>
            <person name="Gonzalez J."/>
            <person name="Henrissat B."/>
            <person name="Kuo A."/>
            <person name="Liang C."/>
            <person name="Lipzen A."/>
            <person name="Lutzoni F."/>
            <person name="Magnuson J."/>
            <person name="Mondo S."/>
            <person name="Nolan M."/>
            <person name="Ohm R."/>
            <person name="Pangilinan J."/>
            <person name="Park H.-J."/>
            <person name="Ramirez L."/>
            <person name="Alfaro M."/>
            <person name="Sun H."/>
            <person name="Tritt A."/>
            <person name="Yoshinaga Y."/>
            <person name="Zwiers L.-H."/>
            <person name="Turgeon B."/>
            <person name="Goodwin S."/>
            <person name="Spatafora J."/>
            <person name="Crous P."/>
            <person name="Grigoriev I."/>
        </authorList>
    </citation>
    <scope>NUCLEOTIDE SEQUENCE</scope>
    <source>
        <strain evidence="2">CBS 110217</strain>
    </source>
</reference>
<feature type="region of interest" description="Disordered" evidence="1">
    <location>
        <begin position="424"/>
        <end position="444"/>
    </location>
</feature>
<feature type="region of interest" description="Disordered" evidence="1">
    <location>
        <begin position="311"/>
        <end position="353"/>
    </location>
</feature>
<feature type="compositionally biased region" description="Polar residues" evidence="1">
    <location>
        <begin position="694"/>
        <end position="707"/>
    </location>
</feature>
<gene>
    <name evidence="2" type="ORF">EK21DRAFT_73562</name>
</gene>
<feature type="compositionally biased region" description="Polar residues" evidence="1">
    <location>
        <begin position="1192"/>
        <end position="1205"/>
    </location>
</feature>
<feature type="compositionally biased region" description="Low complexity" evidence="1">
    <location>
        <begin position="112"/>
        <end position="121"/>
    </location>
</feature>
<feature type="compositionally biased region" description="Polar residues" evidence="1">
    <location>
        <begin position="481"/>
        <end position="508"/>
    </location>
</feature>
<evidence type="ECO:0000313" key="2">
    <source>
        <dbReference type="EMBL" id="KAF2026702.1"/>
    </source>
</evidence>
<feature type="region of interest" description="Disordered" evidence="1">
    <location>
        <begin position="1185"/>
        <end position="1205"/>
    </location>
</feature>
<feature type="region of interest" description="Disordered" evidence="1">
    <location>
        <begin position="1287"/>
        <end position="1360"/>
    </location>
</feature>
<accession>A0A9P4LJK2</accession>
<keyword evidence="3" id="KW-1185">Reference proteome</keyword>
<dbReference type="Proteomes" id="UP000799777">
    <property type="component" value="Unassembled WGS sequence"/>
</dbReference>
<feature type="region of interest" description="Disordered" evidence="1">
    <location>
        <begin position="481"/>
        <end position="530"/>
    </location>
</feature>